<dbReference type="InterPro" id="IPR036910">
    <property type="entry name" value="HMG_box_dom_sf"/>
</dbReference>
<dbReference type="GO" id="GO:0005634">
    <property type="term" value="C:nucleus"/>
    <property type="evidence" value="ECO:0007669"/>
    <property type="project" value="UniProtKB-SubCell"/>
</dbReference>
<dbReference type="Gene3D" id="1.10.30.10">
    <property type="entry name" value="High mobility group box domain"/>
    <property type="match status" value="1"/>
</dbReference>
<dbReference type="OrthoDB" id="272624at2759"/>
<dbReference type="EMBL" id="KZ819447">
    <property type="protein sequence ID" value="PWN39733.1"/>
    <property type="molecule type" value="Genomic_DNA"/>
</dbReference>
<feature type="compositionally biased region" description="Basic and acidic residues" evidence="5">
    <location>
        <begin position="214"/>
        <end position="224"/>
    </location>
</feature>
<evidence type="ECO:0000313" key="8">
    <source>
        <dbReference type="Proteomes" id="UP000245783"/>
    </source>
</evidence>
<reference evidence="7 8" key="1">
    <citation type="journal article" date="2018" name="Mol. Biol. Evol.">
        <title>Broad Genomic Sampling Reveals a Smut Pathogenic Ancestry of the Fungal Clade Ustilaginomycotina.</title>
        <authorList>
            <person name="Kijpornyongpan T."/>
            <person name="Mondo S.J."/>
            <person name="Barry K."/>
            <person name="Sandor L."/>
            <person name="Lee J."/>
            <person name="Lipzen A."/>
            <person name="Pangilinan J."/>
            <person name="LaButti K."/>
            <person name="Hainaut M."/>
            <person name="Henrissat B."/>
            <person name="Grigoriev I.V."/>
            <person name="Spatafora J.W."/>
            <person name="Aime M.C."/>
        </authorList>
    </citation>
    <scope>NUCLEOTIDE SEQUENCE [LARGE SCALE GENOMIC DNA]</scope>
    <source>
        <strain evidence="7 8">MCA 4658</strain>
    </source>
</reference>
<feature type="compositionally biased region" description="Low complexity" evidence="5">
    <location>
        <begin position="153"/>
        <end position="168"/>
    </location>
</feature>
<dbReference type="SMART" id="SM00384">
    <property type="entry name" value="AT_hook"/>
    <property type="match status" value="3"/>
</dbReference>
<dbReference type="STRING" id="1522189.A0A316VTH9"/>
<feature type="domain" description="HMG box" evidence="6">
    <location>
        <begin position="667"/>
        <end position="735"/>
    </location>
</feature>
<feature type="compositionally biased region" description="Pro residues" evidence="5">
    <location>
        <begin position="142"/>
        <end position="152"/>
    </location>
</feature>
<accession>A0A316VTH9</accession>
<keyword evidence="2 4" id="KW-0238">DNA-binding</keyword>
<evidence type="ECO:0000256" key="2">
    <source>
        <dbReference type="ARBA" id="ARBA00023125"/>
    </source>
</evidence>
<evidence type="ECO:0000259" key="6">
    <source>
        <dbReference type="PROSITE" id="PS50118"/>
    </source>
</evidence>
<dbReference type="InterPro" id="IPR000637">
    <property type="entry name" value="HMGI/Y_DNA-bd_CS"/>
</dbReference>
<dbReference type="InterPro" id="IPR009071">
    <property type="entry name" value="HMG_box_dom"/>
</dbReference>
<dbReference type="InParanoid" id="A0A316VTH9"/>
<evidence type="ECO:0000256" key="5">
    <source>
        <dbReference type="SAM" id="MobiDB-lite"/>
    </source>
</evidence>
<feature type="region of interest" description="Disordered" evidence="5">
    <location>
        <begin position="734"/>
        <end position="821"/>
    </location>
</feature>
<comment type="subcellular location">
    <subcellularLocation>
        <location evidence="1">Nucleus</location>
    </subcellularLocation>
</comment>
<keyword evidence="8" id="KW-1185">Reference proteome</keyword>
<dbReference type="SMART" id="SM00398">
    <property type="entry name" value="HMG"/>
    <property type="match status" value="1"/>
</dbReference>
<dbReference type="InterPro" id="IPR051762">
    <property type="entry name" value="UBF1"/>
</dbReference>
<feature type="compositionally biased region" description="Basic and acidic residues" evidence="5">
    <location>
        <begin position="877"/>
        <end position="907"/>
    </location>
</feature>
<feature type="compositionally biased region" description="Basic and acidic residues" evidence="5">
    <location>
        <begin position="734"/>
        <end position="746"/>
    </location>
</feature>
<feature type="DNA-binding region" description="HMG box" evidence="4">
    <location>
        <begin position="667"/>
        <end position="735"/>
    </location>
</feature>
<dbReference type="PROSITE" id="PS00354">
    <property type="entry name" value="HMGI_Y"/>
    <property type="match status" value="1"/>
</dbReference>
<evidence type="ECO:0000256" key="1">
    <source>
        <dbReference type="ARBA" id="ARBA00004123"/>
    </source>
</evidence>
<evidence type="ECO:0000313" key="7">
    <source>
        <dbReference type="EMBL" id="PWN39733.1"/>
    </source>
</evidence>
<dbReference type="RefSeq" id="XP_025366893.1">
    <property type="nucleotide sequence ID" value="XM_025511378.1"/>
</dbReference>
<dbReference type="PANTHER" id="PTHR46318">
    <property type="entry name" value="UPSTREAM BINDING TRANSCRIPTION FACTOR"/>
    <property type="match status" value="1"/>
</dbReference>
<dbReference type="PROSITE" id="PS50118">
    <property type="entry name" value="HMG_BOX_2"/>
    <property type="match status" value="1"/>
</dbReference>
<feature type="compositionally biased region" description="Low complexity" evidence="5">
    <location>
        <begin position="943"/>
        <end position="960"/>
    </location>
</feature>
<feature type="compositionally biased region" description="Low complexity" evidence="5">
    <location>
        <begin position="298"/>
        <end position="339"/>
    </location>
</feature>
<keyword evidence="3 4" id="KW-0539">Nucleus</keyword>
<feature type="compositionally biased region" description="Polar residues" evidence="5">
    <location>
        <begin position="22"/>
        <end position="47"/>
    </location>
</feature>
<dbReference type="CDD" id="cd00084">
    <property type="entry name" value="HMG-box_SF"/>
    <property type="match status" value="1"/>
</dbReference>
<feature type="compositionally biased region" description="Basic residues" evidence="5">
    <location>
        <begin position="779"/>
        <end position="790"/>
    </location>
</feature>
<sequence>MSRVEKGGTRFKPQIRPRAGIRSTQPGPSAPASSLESAQAGSLSESVGPQAQPQAQAQAEAQAQAQPQSQSQSKEPHSIGGAPGASRYLFAAEEGDEEEDRLPTTASSSKSQLPPIIASKSGQNVSASATKRASKAILTPTAPSPSPSPPPQARSALASAQSGQSQSNGGTGALPPQPPAAEAAAIGESRDGRHGQRDEEVGAALDKSGGAKSNGDDLSSKDRGAVGSSAGDAASRPSLSATSPPSTSGASSPSITRAPMPPPPAPASRTSSNNQNNVAHTQSFVRAPRTIGLMPIKPLVSRASSASLRAPSLSPAPGLRADRSSATPAPSAAASARLRGMSATPMPESLSRRENVAPPEISSARKAREASVLSEAGMRGATPARVQAPTSPVVARGDGAATVERGALSDIEPAQSATSTKARAPWEVASVETSAGEQIEVGSAPWDALVRGEAATGVPQNEQAAPPKRPRGRPKKSTAAVDAAANGDSDRQAEIGSEVPQRRPRGRPKKLNSAAAASVDTEVGSNAGPASQGEAPAKRPRGRPRKAGAATAAVSAPQHQEQETSADGSRKSRSRAEIVSPLRGESTSQAHLDGDAEEQAEEASDDSAEEYFPSVTARRGRGRGGGRTSGGADTRQSTEDASASAHPVPESGKSKRRAKLKLPDDAPKRPANAYMRFSAQQRALHWADQNGASFGEVAQKIAERWAEVSAAEKGERAQRAKQELEAWRINMAQWKRDNPEWAEKLDARKRKKGTLTDGETADEGATTDASAGATERKATKTPRKRSVRKPTHGEGSDSEAGSTKRRRGGGKRKDVGISDDESAYAAELAAVGGNERLLEVSQGTRMAELSQPEVRMGRAGARTFELRRTYRKMIKDKKKELPERRMLAARKDKGSLRAEELEEEERRKRSSKSLPAARKEVQQAQNEDEVEEEEVFDVDSDGEPIAPSSPAGSASPTPSGFSNNSSAHALKNNKNSVQVRMSNGRLVLDESTLQVDRAAEYEGEDRIVIEENEKDKFINSASFSDRRGHQRWDKEQTLAFYAVSISFSTRRDCPLCCFLIACCSLVILYRLYRNGARTLR</sequence>
<feature type="compositionally biased region" description="Polar residues" evidence="5">
    <location>
        <begin position="120"/>
        <end position="131"/>
    </location>
</feature>
<feature type="compositionally biased region" description="Polar residues" evidence="5">
    <location>
        <begin position="273"/>
        <end position="284"/>
    </location>
</feature>
<dbReference type="PRINTS" id="PR00929">
    <property type="entry name" value="ATHOOK"/>
</dbReference>
<dbReference type="InterPro" id="IPR017956">
    <property type="entry name" value="AT_hook_DNA-bd_motif"/>
</dbReference>
<feature type="region of interest" description="Disordered" evidence="5">
    <location>
        <begin position="1"/>
        <end position="675"/>
    </location>
</feature>
<feature type="compositionally biased region" description="Acidic residues" evidence="5">
    <location>
        <begin position="926"/>
        <end position="942"/>
    </location>
</feature>
<evidence type="ECO:0000256" key="4">
    <source>
        <dbReference type="PROSITE-ProRule" id="PRU00267"/>
    </source>
</evidence>
<name>A0A316VTH9_9BASI</name>
<protein>
    <recommendedName>
        <fullName evidence="6">HMG box domain-containing protein</fullName>
    </recommendedName>
</protein>
<organism evidence="7 8">
    <name type="scientific">Ceraceosorus guamensis</name>
    <dbReference type="NCBI Taxonomy" id="1522189"/>
    <lineage>
        <taxon>Eukaryota</taxon>
        <taxon>Fungi</taxon>
        <taxon>Dikarya</taxon>
        <taxon>Basidiomycota</taxon>
        <taxon>Ustilaginomycotina</taxon>
        <taxon>Exobasidiomycetes</taxon>
        <taxon>Ceraceosorales</taxon>
        <taxon>Ceraceosoraceae</taxon>
        <taxon>Ceraceosorus</taxon>
    </lineage>
</organism>
<dbReference type="Proteomes" id="UP000245783">
    <property type="component" value="Unassembled WGS sequence"/>
</dbReference>
<proteinExistence type="predicted"/>
<dbReference type="AlphaFoldDB" id="A0A316VTH9"/>
<dbReference type="GO" id="GO:0006355">
    <property type="term" value="P:regulation of DNA-templated transcription"/>
    <property type="evidence" value="ECO:0007669"/>
    <property type="project" value="InterPro"/>
</dbReference>
<dbReference type="Pfam" id="PF00505">
    <property type="entry name" value="HMG_box"/>
    <property type="match status" value="1"/>
</dbReference>
<feature type="compositionally biased region" description="Low complexity" evidence="5">
    <location>
        <begin position="225"/>
        <end position="258"/>
    </location>
</feature>
<dbReference type="GO" id="GO:0003677">
    <property type="term" value="F:DNA binding"/>
    <property type="evidence" value="ECO:0007669"/>
    <property type="project" value="UniProtKB-UniRule"/>
</dbReference>
<gene>
    <name evidence="7" type="ORF">IE81DRAFT_258749</name>
</gene>
<dbReference type="GeneID" id="37033248"/>
<feature type="region of interest" description="Disordered" evidence="5">
    <location>
        <begin position="875"/>
        <end position="968"/>
    </location>
</feature>
<feature type="compositionally biased region" description="Basic and acidic residues" evidence="5">
    <location>
        <begin position="188"/>
        <end position="200"/>
    </location>
</feature>
<evidence type="ECO:0000256" key="3">
    <source>
        <dbReference type="ARBA" id="ARBA00023242"/>
    </source>
</evidence>
<feature type="compositionally biased region" description="Polar residues" evidence="5">
    <location>
        <begin position="557"/>
        <end position="567"/>
    </location>
</feature>
<feature type="compositionally biased region" description="Acidic residues" evidence="5">
    <location>
        <begin position="595"/>
        <end position="609"/>
    </location>
</feature>
<dbReference type="SUPFAM" id="SSF47095">
    <property type="entry name" value="HMG-box"/>
    <property type="match status" value="1"/>
</dbReference>
<feature type="compositionally biased region" description="Low complexity" evidence="5">
    <location>
        <begin position="49"/>
        <end position="73"/>
    </location>
</feature>